<name>A0A1M7RJK7_9ACTN</name>
<keyword evidence="2" id="KW-1185">Reference proteome</keyword>
<proteinExistence type="predicted"/>
<gene>
    <name evidence="1" type="ORF">SAMN05443668_1155</name>
</gene>
<sequence>MTPAPDDRFRRSVERLTTLLTYWTPPRFSAAASPLIGEAVTALCSTSAAGVDGVEPGSSVADQLHVVAQVLADLGADAEGRPRRPLPPLTEPAVLADQFTVLGHDLLAAGVVAEALDRLTDRLDALRAAL</sequence>
<dbReference type="Proteomes" id="UP000184440">
    <property type="component" value="Unassembled WGS sequence"/>
</dbReference>
<evidence type="ECO:0000313" key="1">
    <source>
        <dbReference type="EMBL" id="SHN46320.1"/>
    </source>
</evidence>
<dbReference type="EMBL" id="FRCS01000015">
    <property type="protein sequence ID" value="SHN46320.1"/>
    <property type="molecule type" value="Genomic_DNA"/>
</dbReference>
<dbReference type="STRING" id="134849.SAMN05443668_1155"/>
<accession>A0A1M7RJK7</accession>
<evidence type="ECO:0000313" key="2">
    <source>
        <dbReference type="Proteomes" id="UP000184440"/>
    </source>
</evidence>
<reference evidence="1 2" key="1">
    <citation type="submission" date="2016-11" db="EMBL/GenBank/DDBJ databases">
        <authorList>
            <person name="Jaros S."/>
            <person name="Januszkiewicz K."/>
            <person name="Wedrychowicz H."/>
        </authorList>
    </citation>
    <scope>NUCLEOTIDE SEQUENCE [LARGE SCALE GENOMIC DNA]</scope>
    <source>
        <strain evidence="1 2">DSM 46144</strain>
    </source>
</reference>
<dbReference type="AlphaFoldDB" id="A0A1M7RJK7"/>
<protein>
    <submittedName>
        <fullName evidence="1">Uncharacterized protein</fullName>
    </submittedName>
</protein>
<organism evidence="1 2">
    <name type="scientific">Cryptosporangium aurantiacum</name>
    <dbReference type="NCBI Taxonomy" id="134849"/>
    <lineage>
        <taxon>Bacteria</taxon>
        <taxon>Bacillati</taxon>
        <taxon>Actinomycetota</taxon>
        <taxon>Actinomycetes</taxon>
        <taxon>Cryptosporangiales</taxon>
        <taxon>Cryptosporangiaceae</taxon>
        <taxon>Cryptosporangium</taxon>
    </lineage>
</organism>